<dbReference type="AlphaFoldDB" id="A0A8D9F259"/>
<keyword evidence="1" id="KW-1133">Transmembrane helix</keyword>
<accession>A0A8D9F259</accession>
<feature type="transmembrane region" description="Helical" evidence="1">
    <location>
        <begin position="7"/>
        <end position="29"/>
    </location>
</feature>
<evidence type="ECO:0000256" key="1">
    <source>
        <dbReference type="SAM" id="Phobius"/>
    </source>
</evidence>
<name>A0A8D9F259_9HEMI</name>
<keyword evidence="1" id="KW-0472">Membrane</keyword>
<sequence>MLTVKIWPLYFFTDFMLPVSWVGLSPIFFTTSLVPPTPGSHISENHFIYYSVILVFTYKKKKLFNGLKKNPLSLTSSPTLNNFYKLLTQKIHNLTHSLLYITTLHSRSHYSLRFLPLQ</sequence>
<proteinExistence type="predicted"/>
<reference evidence="2" key="1">
    <citation type="submission" date="2021-05" db="EMBL/GenBank/DDBJ databases">
        <authorList>
            <person name="Alioto T."/>
            <person name="Alioto T."/>
            <person name="Gomez Garrido J."/>
        </authorList>
    </citation>
    <scope>NUCLEOTIDE SEQUENCE</scope>
</reference>
<organism evidence="2">
    <name type="scientific">Cacopsylla melanoneura</name>
    <dbReference type="NCBI Taxonomy" id="428564"/>
    <lineage>
        <taxon>Eukaryota</taxon>
        <taxon>Metazoa</taxon>
        <taxon>Ecdysozoa</taxon>
        <taxon>Arthropoda</taxon>
        <taxon>Hexapoda</taxon>
        <taxon>Insecta</taxon>
        <taxon>Pterygota</taxon>
        <taxon>Neoptera</taxon>
        <taxon>Paraneoptera</taxon>
        <taxon>Hemiptera</taxon>
        <taxon>Sternorrhyncha</taxon>
        <taxon>Psylloidea</taxon>
        <taxon>Psyllidae</taxon>
        <taxon>Psyllinae</taxon>
        <taxon>Cacopsylla</taxon>
    </lineage>
</organism>
<dbReference type="EMBL" id="HBUF01596446">
    <property type="protein sequence ID" value="CAG6774928.1"/>
    <property type="molecule type" value="Transcribed_RNA"/>
</dbReference>
<evidence type="ECO:0000313" key="2">
    <source>
        <dbReference type="EMBL" id="CAG6774928.1"/>
    </source>
</evidence>
<keyword evidence="1" id="KW-0812">Transmembrane</keyword>
<protein>
    <submittedName>
        <fullName evidence="2">Uncharacterized protein</fullName>
    </submittedName>
</protein>
<feature type="transmembrane region" description="Helical" evidence="1">
    <location>
        <begin position="41"/>
        <end position="58"/>
    </location>
</feature>